<geneLocation type="plasmid" evidence="2">
    <name>pNK6d DNA</name>
</geneLocation>
<dbReference type="Proteomes" id="UP000063308">
    <property type="component" value="Plasmid pNK6d"/>
</dbReference>
<keyword evidence="1" id="KW-0614">Plasmid</keyword>
<evidence type="ECO:0000313" key="2">
    <source>
        <dbReference type="Proteomes" id="UP000063308"/>
    </source>
</evidence>
<gene>
    <name evidence="1" type="ORF">NK6_d_57</name>
</gene>
<dbReference type="RefSeq" id="WP_038380981.1">
    <property type="nucleotide sequence ID" value="NZ_JAFCKD010000114.1"/>
</dbReference>
<accession>A0A0E4G0N0</accession>
<reference evidence="1 2" key="1">
    <citation type="submission" date="2014-11" db="EMBL/GenBank/DDBJ databases">
        <title>Symbiosis island explosion on the genome of extra-slow-growing strains of soybean bradyrhizobia with massive insertion sequences.</title>
        <authorList>
            <person name="Iida T."/>
            <person name="Minamisawa K."/>
        </authorList>
    </citation>
    <scope>NUCLEOTIDE SEQUENCE [LARGE SCALE GENOMIC DNA]</scope>
    <source>
        <strain evidence="1 2">NK6</strain>
        <plasmid evidence="2">pNK6d DNA</plasmid>
    </source>
</reference>
<sequence>MDKASENIPVRLPDPASIEAVLARLPAGADEAALAAALTEAFPGFPFSTADTDDQYWRDTRSVIAADGTRIAEYRPWMEAELAKDNGDIGAVWTRLRGSDLHISEWHGNSVYAFAPTGPGAADYVQIRLGREVEWRAGPIVNPTYHPWGKDELLDPSWITHEDISDDKILAGPLYRMLGRSGSNVTHVRSFLTRRARLEREKREAQRPEMERRVVREVTRQGTTETPFLELVPDWFEFVPRENRFFQDWEESSASAERVYAHWALDIYDYDDKGTREIGFVPRPLHLPKERLIAGDASVHILMDRVEAIDRKVGVPFGWFFLMTHGNRVEPEVGQAIAKGLRDQRVVLPDRDARVLLRWAERSYGF</sequence>
<name>A0A0E4G0N0_9BRAD</name>
<dbReference type="AlphaFoldDB" id="A0A0E4G0N0"/>
<protein>
    <submittedName>
        <fullName evidence="1">Uncharacterized protein</fullName>
    </submittedName>
</protein>
<dbReference type="EMBL" id="AP014688">
    <property type="protein sequence ID" value="BAR63616.1"/>
    <property type="molecule type" value="Genomic_DNA"/>
</dbReference>
<evidence type="ECO:0000313" key="1">
    <source>
        <dbReference type="EMBL" id="BAR63616.1"/>
    </source>
</evidence>
<organism evidence="1 2">
    <name type="scientific">Bradyrhizobium diazoefficiens</name>
    <dbReference type="NCBI Taxonomy" id="1355477"/>
    <lineage>
        <taxon>Bacteria</taxon>
        <taxon>Pseudomonadati</taxon>
        <taxon>Pseudomonadota</taxon>
        <taxon>Alphaproteobacteria</taxon>
        <taxon>Hyphomicrobiales</taxon>
        <taxon>Nitrobacteraceae</taxon>
        <taxon>Bradyrhizobium</taxon>
    </lineage>
</organism>
<proteinExistence type="predicted"/>